<keyword evidence="5" id="KW-1185">Reference proteome</keyword>
<evidence type="ECO:0000313" key="5">
    <source>
        <dbReference type="Proteomes" id="UP000183155"/>
    </source>
</evidence>
<dbReference type="STRING" id="47884.SAMN04490203_0912"/>
<dbReference type="Pfam" id="PF06980">
    <property type="entry name" value="DUF1302"/>
    <property type="match status" value="1"/>
</dbReference>
<evidence type="ECO:0000313" key="2">
    <source>
        <dbReference type="EMBL" id="KMM86800.1"/>
    </source>
</evidence>
<dbReference type="EMBL" id="JYLA01000001">
    <property type="protein sequence ID" value="KMM86800.1"/>
    <property type="molecule type" value="Genomic_DNA"/>
</dbReference>
<feature type="signal peptide" evidence="1">
    <location>
        <begin position="1"/>
        <end position="29"/>
    </location>
</feature>
<feature type="chain" id="PRO_5005273060" evidence="1">
    <location>
        <begin position="30"/>
        <end position="588"/>
    </location>
</feature>
<comment type="caution">
    <text evidence="2">The sequence shown here is derived from an EMBL/GenBank/DDBJ whole genome shotgun (WGS) entry which is preliminary data.</text>
</comment>
<evidence type="ECO:0000313" key="3">
    <source>
        <dbReference type="EMBL" id="SEB66656.1"/>
    </source>
</evidence>
<dbReference type="EMBL" id="FNRS01000001">
    <property type="protein sequence ID" value="SEB66656.1"/>
    <property type="molecule type" value="Genomic_DNA"/>
</dbReference>
<reference evidence="3 5" key="2">
    <citation type="submission" date="2016-10" db="EMBL/GenBank/DDBJ databases">
        <authorList>
            <person name="Varghese N."/>
            <person name="Submissions S."/>
        </authorList>
    </citation>
    <scope>NUCLEOTIDE SEQUENCE [LARGE SCALE GENOMIC DNA]</scope>
    <source>
        <strain evidence="3 5">BS3652</strain>
    </source>
</reference>
<dbReference type="PATRIC" id="fig|47884.3.peg.810"/>
<evidence type="ECO:0000256" key="1">
    <source>
        <dbReference type="SAM" id="SignalP"/>
    </source>
</evidence>
<accession>A0A0J6GYV1</accession>
<name>A0A0J6GYV1_PSETA</name>
<sequence length="588" mass="63294">MSSVNRFWRLAKLPLAVSLASTFTGSAWGVSFNLGAIEGQIDSELSIGASWSTAKADHNLIGSNNGGQGHSQISDDGRLNFKRGETFSKIVTGMHGLELKYGDSGLYVRGKYWYDFELQDDSRPFKSISDSGRKASAQSAGAQWLDAFVYHNYAIADQPGAVRLGKQVVSWGESAFIGGGINAINPTDASAYRRAGTEYKDGLVPVNLFYISQNLTDNLSAEAFYQLDWEQSEADNCGTFFSQSDVIADGCSGNYRVMSKRSALDVADLAALTSAGVDVNEEGVLVRRGADRDARNSGQFGVAMHYVYEPLDTEFGAYFINYHSRDPIISAGAAPQSAYNAASASGGLGSMIVAGNSSYYVEYPEDIRLYGLSFATTLSTGTRWKGELSYRPNAPVQINSNDLLYANVTLLPGLAGASPLGVSPGADLQGYRRKEVSQFQTSLIHVFDNAMGANRLTLIGEAGVTYVGGLESGSELRYGRDPVFGSGGNEGFTTATSWGYRARAVWEYNSVLPGINLKPVLGWSHDVSGYAPGPNATFEEGRKAVTLGLDGEYQNTYTGSLSYTNFFGGRYNTLSDRDFVSMSVGVKF</sequence>
<protein>
    <submittedName>
        <fullName evidence="2">Type V secretory pathway, adhesin AidA</fullName>
    </submittedName>
</protein>
<dbReference type="Proteomes" id="UP000036395">
    <property type="component" value="Unassembled WGS sequence"/>
</dbReference>
<reference evidence="2 4" key="1">
    <citation type="submission" date="2015-02" db="EMBL/GenBank/DDBJ databases">
        <title>Pseudomonas helleri sp. nov. and Pseudomonas weihenstephanensis sp. nov., isolated from raw cows milk.</title>
        <authorList>
            <person name="von Neubeck M."/>
            <person name="Huptas C."/>
            <person name="Wenning M."/>
            <person name="Scherer S."/>
        </authorList>
    </citation>
    <scope>NUCLEOTIDE SEQUENCE [LARGE SCALE GENOMIC DNA]</scope>
    <source>
        <strain evidence="2 4">DSM 21104</strain>
    </source>
</reference>
<proteinExistence type="predicted"/>
<gene>
    <name evidence="3" type="ORF">SAMN04490203_0912</name>
    <name evidence="2" type="ORF">TU78_02065</name>
</gene>
<dbReference type="AlphaFoldDB" id="A0A0J6GYV1"/>
<dbReference type="InterPro" id="IPR010727">
    <property type="entry name" value="DUF1302"/>
</dbReference>
<keyword evidence="1" id="KW-0732">Signal</keyword>
<evidence type="ECO:0000313" key="4">
    <source>
        <dbReference type="Proteomes" id="UP000036395"/>
    </source>
</evidence>
<dbReference type="Proteomes" id="UP000183155">
    <property type="component" value="Unassembled WGS sequence"/>
</dbReference>
<dbReference type="OrthoDB" id="7000272at2"/>
<dbReference type="RefSeq" id="WP_048378174.1">
    <property type="nucleotide sequence ID" value="NZ_FNRS01000001.1"/>
</dbReference>
<organism evidence="2 4">
    <name type="scientific">Pseudomonas taetrolens</name>
    <dbReference type="NCBI Taxonomy" id="47884"/>
    <lineage>
        <taxon>Bacteria</taxon>
        <taxon>Pseudomonadati</taxon>
        <taxon>Pseudomonadota</taxon>
        <taxon>Gammaproteobacteria</taxon>
        <taxon>Pseudomonadales</taxon>
        <taxon>Pseudomonadaceae</taxon>
        <taxon>Pseudomonas</taxon>
    </lineage>
</organism>